<dbReference type="OrthoDB" id="38641at2"/>
<dbReference type="Gene3D" id="1.10.530.10">
    <property type="match status" value="1"/>
</dbReference>
<evidence type="ECO:0000313" key="1">
    <source>
        <dbReference type="EMBL" id="SDB21480.1"/>
    </source>
</evidence>
<dbReference type="STRING" id="665467.SAMN02982931_01599"/>
<gene>
    <name evidence="1" type="ORF">SAMN02982931_01599</name>
</gene>
<organism evidence="1 2">
    <name type="scientific">Bauldia litoralis</name>
    <dbReference type="NCBI Taxonomy" id="665467"/>
    <lineage>
        <taxon>Bacteria</taxon>
        <taxon>Pseudomonadati</taxon>
        <taxon>Pseudomonadota</taxon>
        <taxon>Alphaproteobacteria</taxon>
        <taxon>Hyphomicrobiales</taxon>
        <taxon>Kaistiaceae</taxon>
        <taxon>Bauldia</taxon>
    </lineage>
</organism>
<dbReference type="EMBL" id="FMXQ01000003">
    <property type="protein sequence ID" value="SDB21480.1"/>
    <property type="molecule type" value="Genomic_DNA"/>
</dbReference>
<sequence>MFGDRVGRWAATWDRTVREEDLASLNRIGPVDARLLLEHLLARPPDPSTGSSQAEPGIAPHGTLYVQRAVDVYLLSITRDEIDDGPDGWVSQDSIAEFAIDDAGPPGAEAPPGIPVVRPPSLDDMPEPAPRRNGRYGVVVATIVSVMVATVGWHFATGPDVCRVPPAGVDEAGRLAADVVARRIVTAESGGDANATNARSSATGSGQFLDGTWLDMIRAYRPDLAGGSDTQILDLRRNPDLSREMVARFAEQNAAMLVRRCLPVTPGTLYLSHFAGGGGAAAVLQAPETADAAGTMAAADSTGRTTRDMIVTANPFLEAFTVADLKRWADRKMRVAAGDRVSRM</sequence>
<protein>
    <submittedName>
        <fullName evidence="1">Uncharacterized protein</fullName>
    </submittedName>
</protein>
<proteinExistence type="predicted"/>
<dbReference type="AlphaFoldDB" id="A0A1G6BLH6"/>
<keyword evidence="2" id="KW-1185">Reference proteome</keyword>
<name>A0A1G6BLH6_9HYPH</name>
<evidence type="ECO:0000313" key="2">
    <source>
        <dbReference type="Proteomes" id="UP000199071"/>
    </source>
</evidence>
<accession>A0A1G6BLH6</accession>
<dbReference type="RefSeq" id="WP_090875889.1">
    <property type="nucleotide sequence ID" value="NZ_FMXQ01000003.1"/>
</dbReference>
<dbReference type="Proteomes" id="UP000199071">
    <property type="component" value="Unassembled WGS sequence"/>
</dbReference>
<reference evidence="1 2" key="1">
    <citation type="submission" date="2016-10" db="EMBL/GenBank/DDBJ databases">
        <authorList>
            <person name="de Groot N.N."/>
        </authorList>
    </citation>
    <scope>NUCLEOTIDE SEQUENCE [LARGE SCALE GENOMIC DNA]</scope>
    <source>
        <strain evidence="1 2">ATCC 35022</strain>
    </source>
</reference>